<sequence>MWPSTACGQADLEPDPAASVPDATAISKVEYAMAYRWQIVVVATRSLFEI</sequence>
<proteinExistence type="predicted"/>
<comment type="caution">
    <text evidence="1">The sequence shown here is derived from an EMBL/GenBank/DDBJ whole genome shotgun (WGS) entry which is preliminary data.</text>
</comment>
<dbReference type="EMBL" id="OCTY01000002">
    <property type="protein sequence ID" value="SOJ52579.1"/>
    <property type="molecule type" value="Genomic_DNA"/>
</dbReference>
<protein>
    <submittedName>
        <fullName evidence="1">Uncharacterized protein</fullName>
    </submittedName>
</protein>
<evidence type="ECO:0000313" key="1">
    <source>
        <dbReference type="EMBL" id="SOJ52579.1"/>
    </source>
</evidence>
<gene>
    <name evidence="1" type="ORF">MSIMFB_00092</name>
</gene>
<keyword evidence="2" id="KW-1185">Reference proteome</keyword>
<organism evidence="1 2">
    <name type="scientific">Mycobacterium simulans</name>
    <dbReference type="NCBI Taxonomy" id="627089"/>
    <lineage>
        <taxon>Bacteria</taxon>
        <taxon>Bacillati</taxon>
        <taxon>Actinomycetota</taxon>
        <taxon>Actinomycetes</taxon>
        <taxon>Mycobacteriales</taxon>
        <taxon>Mycobacteriaceae</taxon>
        <taxon>Mycobacterium</taxon>
    </lineage>
</organism>
<evidence type="ECO:0000313" key="2">
    <source>
        <dbReference type="Proteomes" id="UP000554965"/>
    </source>
</evidence>
<dbReference type="Proteomes" id="UP000554965">
    <property type="component" value="Unassembled WGS sequence"/>
</dbReference>
<reference evidence="1 2" key="1">
    <citation type="submission" date="2017-10" db="EMBL/GenBank/DDBJ databases">
        <authorList>
            <consortium name="Urmite Genomes"/>
        </authorList>
    </citation>
    <scope>NUCLEOTIDE SEQUENCE [LARGE SCALE GENOMIC DNA]</scope>
    <source>
        <strain evidence="1 2">FB-527</strain>
    </source>
</reference>
<name>A0A7Z7IHL3_9MYCO</name>
<dbReference type="AlphaFoldDB" id="A0A7Z7IHL3"/>
<accession>A0A7Z7IHL3</accession>